<evidence type="ECO:0000313" key="3">
    <source>
        <dbReference type="RefSeq" id="XP_018027695.1"/>
    </source>
</evidence>
<feature type="compositionally biased region" description="Acidic residues" evidence="1">
    <location>
        <begin position="104"/>
        <end position="126"/>
    </location>
</feature>
<proteinExistence type="predicted"/>
<feature type="region of interest" description="Disordered" evidence="1">
    <location>
        <begin position="80"/>
        <end position="133"/>
    </location>
</feature>
<feature type="compositionally biased region" description="Basic residues" evidence="1">
    <location>
        <begin position="221"/>
        <end position="237"/>
    </location>
</feature>
<feature type="compositionally biased region" description="Acidic residues" evidence="1">
    <location>
        <begin position="925"/>
        <end position="946"/>
    </location>
</feature>
<feature type="compositionally biased region" description="Polar residues" evidence="1">
    <location>
        <begin position="198"/>
        <end position="217"/>
    </location>
</feature>
<feature type="compositionally biased region" description="Acidic residues" evidence="1">
    <location>
        <begin position="259"/>
        <end position="271"/>
    </location>
</feature>
<feature type="region of interest" description="Disordered" evidence="1">
    <location>
        <begin position="733"/>
        <end position="780"/>
    </location>
</feature>
<dbReference type="OrthoDB" id="10634743at2759"/>
<feature type="region of interest" description="Disordered" evidence="1">
    <location>
        <begin position="573"/>
        <end position="611"/>
    </location>
</feature>
<feature type="compositionally biased region" description="Acidic residues" evidence="1">
    <location>
        <begin position="747"/>
        <end position="774"/>
    </location>
</feature>
<feature type="region of interest" description="Disordered" evidence="1">
    <location>
        <begin position="398"/>
        <end position="432"/>
    </location>
</feature>
<sequence>MSEPRKSRREAKPTQRLKEFLGEEIAKNFTPAKTPKTPKNAATPRSITKNEKPAVPAKSVVEKSPLKKVAATVKSTPLAKTPLPKASQKTTSAAKAAKIIAPAENEEEEDETADEEEMEEEEEEVVEPVTPTVSRTNVTFNVKKTSIKAVKKVTSGKGLLEKAPEVLQGKRVPKPSAKIAEALEAEAETEIAIKKTTPASSAKISKTLQSKSSTPTSVRGGRGRGSRGGRGRGRGRGRGAAGASLSDEEMEEHPAFKDPEDEETDASEDEIDSKFMDVDEESNENEDGQQIAEKLMEKTKKEHTKPTPVVKKTVTANTADSSTEVSTSKSTATTTSVVTTVKVPVSGTTVNTAQKKASAISPIKVATQVAPKDVQMSPAKIGTVKQVSKGSSGVKRILTAASPPHSPLTKKVKLSSQETDEKESSAANNPIRKIVTAAVPSKSVPSKVQPATVVSSSYVLSPNGVPNKINTVKTVTKTLTSAAAAKLSSKAANTISKGPPTPSDSENRRSRRQPKPTERMKEFLHKSSEEEEDIDADDPSALLNDDDESSSENEEDDRRFLAIMNKANAVRNKNSEFANRAKLHSSGGTNTSQKNIRSQIVRKGSSSGPFARSTTVMMQNKVISGGSLKTAAVVQVQTKKFAPGSKVMVQPPTSVNGDLRKILPAVPGREVKGTSAKVLTATRRNPTEPPIIIKIRTRKPEEDELLKKKRAEEEKQAGTRKIIKIFTQRGEVRKLPKRSGGSRSEAESESIESEEEDMDDEEEDEDEGESEDEAASNLKPLSEKNKKLLHLFGEAIESLKSGLKSFKKEPSQPLSVKTIEKFIRLSSEIADTVRETIEDLGDQISNSDNFEEYCQDVLDSIPFSYGEDDDLSNEEADNILAWLHQREKASKKAGESLTTDNNAQLALFTQMLELLTTAKDKNDTFDDEDEMMDEEDEDMMDMDDEATYGNEDVGGVDEAENMDDGQEEEEEEEGMDEEEEEAVDDLFETPKKSSGRR</sequence>
<dbReference type="AlphaFoldDB" id="A0A8B7PNX0"/>
<dbReference type="RefSeq" id="XP_018027695.1">
    <property type="nucleotide sequence ID" value="XM_018172206.2"/>
</dbReference>
<dbReference type="GeneID" id="108682942"/>
<evidence type="ECO:0000313" key="2">
    <source>
        <dbReference type="Proteomes" id="UP000694843"/>
    </source>
</evidence>
<organism evidence="2 3">
    <name type="scientific">Hyalella azteca</name>
    <name type="common">Amphipod</name>
    <dbReference type="NCBI Taxonomy" id="294128"/>
    <lineage>
        <taxon>Eukaryota</taxon>
        <taxon>Metazoa</taxon>
        <taxon>Ecdysozoa</taxon>
        <taxon>Arthropoda</taxon>
        <taxon>Crustacea</taxon>
        <taxon>Multicrustacea</taxon>
        <taxon>Malacostraca</taxon>
        <taxon>Eumalacostraca</taxon>
        <taxon>Peracarida</taxon>
        <taxon>Amphipoda</taxon>
        <taxon>Senticaudata</taxon>
        <taxon>Talitrida</taxon>
        <taxon>Talitroidea</taxon>
        <taxon>Hyalellidae</taxon>
        <taxon>Hyalella</taxon>
    </lineage>
</organism>
<feature type="region of interest" description="Disordered" evidence="1">
    <location>
        <begin position="25"/>
        <end position="61"/>
    </location>
</feature>
<feature type="compositionally biased region" description="Low complexity" evidence="1">
    <location>
        <begin position="484"/>
        <end position="494"/>
    </location>
</feature>
<feature type="compositionally biased region" description="Polar residues" evidence="1">
    <location>
        <begin position="586"/>
        <end position="611"/>
    </location>
</feature>
<name>A0A8B7PNX0_HYAAZ</name>
<feature type="compositionally biased region" description="Low complexity" evidence="1">
    <location>
        <begin position="85"/>
        <end position="103"/>
    </location>
</feature>
<dbReference type="KEGG" id="hazt:108682942"/>
<feature type="compositionally biased region" description="Acidic residues" evidence="1">
    <location>
        <begin position="278"/>
        <end position="287"/>
    </location>
</feature>
<feature type="region of interest" description="Disordered" evidence="1">
    <location>
        <begin position="484"/>
        <end position="560"/>
    </location>
</feature>
<evidence type="ECO:0000256" key="1">
    <source>
        <dbReference type="SAM" id="MobiDB-lite"/>
    </source>
</evidence>
<accession>A0A8B7PNX0</accession>
<reference evidence="3" key="1">
    <citation type="submission" date="2025-08" db="UniProtKB">
        <authorList>
            <consortium name="RefSeq"/>
        </authorList>
    </citation>
    <scope>IDENTIFICATION</scope>
    <source>
        <tissue evidence="3">Whole organism</tissue>
    </source>
</reference>
<feature type="region of interest" description="Disordered" evidence="1">
    <location>
        <begin position="194"/>
        <end position="335"/>
    </location>
</feature>
<keyword evidence="2" id="KW-1185">Reference proteome</keyword>
<gene>
    <name evidence="3" type="primary">LOC108682942</name>
</gene>
<feature type="compositionally biased region" description="Basic and acidic residues" evidence="1">
    <location>
        <begin position="515"/>
        <end position="528"/>
    </location>
</feature>
<feature type="compositionally biased region" description="Acidic residues" evidence="1">
    <location>
        <begin position="529"/>
        <end position="555"/>
    </location>
</feature>
<feature type="compositionally biased region" description="Low complexity" evidence="1">
    <location>
        <begin position="306"/>
        <end position="335"/>
    </location>
</feature>
<protein>
    <submittedName>
        <fullName evidence="3">Nucleolar protein dao-5</fullName>
    </submittedName>
</protein>
<feature type="region of interest" description="Disordered" evidence="1">
    <location>
        <begin position="919"/>
        <end position="997"/>
    </location>
</feature>
<feature type="compositionally biased region" description="Acidic residues" evidence="1">
    <location>
        <begin position="954"/>
        <end position="987"/>
    </location>
</feature>
<dbReference type="Proteomes" id="UP000694843">
    <property type="component" value="Unplaced"/>
</dbReference>